<dbReference type="AlphaFoldDB" id="A0A1W1HE90"/>
<keyword evidence="2" id="KW-1185">Reference proteome</keyword>
<organism evidence="1 2">
    <name type="scientific">Desulfamplus magnetovallimortis</name>
    <dbReference type="NCBI Taxonomy" id="1246637"/>
    <lineage>
        <taxon>Bacteria</taxon>
        <taxon>Pseudomonadati</taxon>
        <taxon>Thermodesulfobacteriota</taxon>
        <taxon>Desulfobacteria</taxon>
        <taxon>Desulfobacterales</taxon>
        <taxon>Desulfobacteraceae</taxon>
        <taxon>Desulfamplus</taxon>
    </lineage>
</organism>
<name>A0A1W1HE90_9BACT</name>
<proteinExistence type="predicted"/>
<sequence length="493" mass="56211">MDWVSLLKSTIRLGHVYELARTPGSESTSVGEESRFNNATGLFYMVSCRLLEYLQKRDMETPMGFHSITPFYNELVKDFPQFSLADIKFIVNYLSTEIELKFPEASNTAPSENSGHLSAPAIQGNEHTAIQKNEHVAFRGATGVKNRLIKAETPLLEKTRAGYRVRLSANGRTTVNLSYNIEEILYAEQSARKLIRAIEISDFKGFAALSEKLVHELFTKSYEIRILMETTGRDDLRREYERKHGFYNDTLEKVRLTIEELHDTLRDDKTISKIEQFIEENQADSYLVYSLNAKLERINEALLGFQANLSELLKSLLLHTEEFVASVNFMNIAKNILKVGISDRKIESILDLNGAWIPTNSVANPVDIYKPIDLPAGPSEEIPLTFDMQDGEVVVTRLKRFLNQNRDMIVERLDSEKQIPLSEIIKDPLFANDDIEDLTALVGLFINPQPLDIPMVIAIDSEKLSSFDMNGWHIKFNDLVLQRAPEQIDLFEK</sequence>
<dbReference type="STRING" id="1246637.MTBBW1_2380032"/>
<dbReference type="RefSeq" id="WP_080809125.1">
    <property type="nucleotide sequence ID" value="NZ_LT828564.1"/>
</dbReference>
<protein>
    <submittedName>
        <fullName evidence="1">Uncharacterized protein</fullName>
    </submittedName>
</protein>
<evidence type="ECO:0000313" key="2">
    <source>
        <dbReference type="Proteomes" id="UP000191931"/>
    </source>
</evidence>
<dbReference type="OrthoDB" id="9146901at2"/>
<gene>
    <name evidence="1" type="ORF">MTBBW1_2380032</name>
</gene>
<evidence type="ECO:0000313" key="1">
    <source>
        <dbReference type="EMBL" id="SLM30708.1"/>
    </source>
</evidence>
<reference evidence="1 2" key="1">
    <citation type="submission" date="2017-03" db="EMBL/GenBank/DDBJ databases">
        <authorList>
            <person name="Afonso C.L."/>
            <person name="Miller P.J."/>
            <person name="Scott M.A."/>
            <person name="Spackman E."/>
            <person name="Goraichik I."/>
            <person name="Dimitrov K.M."/>
            <person name="Suarez D.L."/>
            <person name="Swayne D.E."/>
        </authorList>
    </citation>
    <scope>NUCLEOTIDE SEQUENCE [LARGE SCALE GENOMIC DNA]</scope>
    <source>
        <strain evidence="1">PRJEB14757</strain>
    </source>
</reference>
<dbReference type="Proteomes" id="UP000191931">
    <property type="component" value="Unassembled WGS sequence"/>
</dbReference>
<dbReference type="EMBL" id="FWEV01000155">
    <property type="protein sequence ID" value="SLM30708.1"/>
    <property type="molecule type" value="Genomic_DNA"/>
</dbReference>
<accession>A0A1W1HE90</accession>